<evidence type="ECO:0000313" key="1">
    <source>
        <dbReference type="EnsemblPlants" id="Solyc09g007720.3.1"/>
    </source>
</evidence>
<evidence type="ECO:0000313" key="2">
    <source>
        <dbReference type="Proteomes" id="UP000004994"/>
    </source>
</evidence>
<proteinExistence type="predicted"/>
<organism evidence="1">
    <name type="scientific">Solanum lycopersicum</name>
    <name type="common">Tomato</name>
    <name type="synonym">Lycopersicon esculentum</name>
    <dbReference type="NCBI Taxonomy" id="4081"/>
    <lineage>
        <taxon>Eukaryota</taxon>
        <taxon>Viridiplantae</taxon>
        <taxon>Streptophyta</taxon>
        <taxon>Embryophyta</taxon>
        <taxon>Tracheophyta</taxon>
        <taxon>Spermatophyta</taxon>
        <taxon>Magnoliopsida</taxon>
        <taxon>eudicotyledons</taxon>
        <taxon>Gunneridae</taxon>
        <taxon>Pentapetalae</taxon>
        <taxon>asterids</taxon>
        <taxon>lamiids</taxon>
        <taxon>Solanales</taxon>
        <taxon>Solanaceae</taxon>
        <taxon>Solanoideae</taxon>
        <taxon>Solaneae</taxon>
        <taxon>Solanum</taxon>
        <taxon>Solanum subgen. Lycopersicon</taxon>
    </lineage>
</organism>
<dbReference type="Gramene" id="Solyc09g007720.3.1">
    <property type="protein sequence ID" value="Solyc09g007720.3.1"/>
    <property type="gene ID" value="Solyc09g007720.3"/>
</dbReference>
<accession>A0A3Q7ISH7</accession>
<keyword evidence="2" id="KW-1185">Reference proteome</keyword>
<dbReference type="EnsemblPlants" id="Solyc09g007720.3.1">
    <property type="protein sequence ID" value="Solyc09g007720.3.1"/>
    <property type="gene ID" value="Solyc09g007720.3"/>
</dbReference>
<dbReference type="Proteomes" id="UP000004994">
    <property type="component" value="Chromosome 9"/>
</dbReference>
<protein>
    <submittedName>
        <fullName evidence="1">Uncharacterized protein</fullName>
    </submittedName>
</protein>
<dbReference type="InParanoid" id="A0A3Q7ISH7"/>
<reference evidence="1" key="2">
    <citation type="submission" date="2019-01" db="UniProtKB">
        <authorList>
            <consortium name="EnsemblPlants"/>
        </authorList>
    </citation>
    <scope>IDENTIFICATION</scope>
    <source>
        <strain evidence="1">cv. Heinz 1706</strain>
    </source>
</reference>
<dbReference type="AlphaFoldDB" id="A0A3Q7ISH7"/>
<sequence length="94" mass="10526">MLFIFCELNAKELLGFEKDHGDQGRGYHLRNHEGDEVAFRVANIVAFCSLPTTDSDLLISPISCILSTMVICFLQKLTKAGVIYMERCADDVVK</sequence>
<dbReference type="PaxDb" id="4081-Solyc09g007720.2.1"/>
<reference evidence="1" key="1">
    <citation type="journal article" date="2012" name="Nature">
        <title>The tomato genome sequence provides insights into fleshy fruit evolution.</title>
        <authorList>
            <consortium name="Tomato Genome Consortium"/>
        </authorList>
    </citation>
    <scope>NUCLEOTIDE SEQUENCE [LARGE SCALE GENOMIC DNA]</scope>
    <source>
        <strain evidence="1">cv. Heinz 1706</strain>
    </source>
</reference>
<name>A0A3Q7ISH7_SOLLC</name>